<dbReference type="PANTHER" id="PTHR30466:SF1">
    <property type="entry name" value="FMN REDUCTASE (NADH) RUTF"/>
    <property type="match status" value="1"/>
</dbReference>
<dbReference type="InterPro" id="IPR012349">
    <property type="entry name" value="Split_barrel_FMN-bd"/>
</dbReference>
<dbReference type="GO" id="GO:0042602">
    <property type="term" value="F:riboflavin reductase (NADPH) activity"/>
    <property type="evidence" value="ECO:0007669"/>
    <property type="project" value="TreeGrafter"/>
</dbReference>
<name>A0A8J3BXB6_9ACTN</name>
<dbReference type="SMART" id="SM00903">
    <property type="entry name" value="Flavin_Reduct"/>
    <property type="match status" value="1"/>
</dbReference>
<dbReference type="AlphaFoldDB" id="A0A8J3BXB6"/>
<evidence type="ECO:0000259" key="2">
    <source>
        <dbReference type="SMART" id="SM00903"/>
    </source>
</evidence>
<dbReference type="Gene3D" id="2.30.110.10">
    <property type="entry name" value="Electron Transport, Fmn-binding Protein, Chain A"/>
    <property type="match status" value="1"/>
</dbReference>
<sequence>MNGLLQAALDQHYATLLADGGAPGGGPGGVGEDDFRTAMGHLPTGVSIVTTRHADGVWGMTVGSLTSLSLRPPLLLVCLHQGSTTLDLLTTEGRFAISVLAAGQQRIADVYARPRDRHADVELAVADGLPVIAGATVWFTCEHRQTHVSGDHAIVVGAVRHARHHGGEPLVRHRSRYCTLR</sequence>
<dbReference type="EMBL" id="BMMX01000002">
    <property type="protein sequence ID" value="GGK78280.1"/>
    <property type="molecule type" value="Genomic_DNA"/>
</dbReference>
<dbReference type="PANTHER" id="PTHR30466">
    <property type="entry name" value="FLAVIN REDUCTASE"/>
    <property type="match status" value="1"/>
</dbReference>
<accession>A0A8J3BXB6</accession>
<dbReference type="Proteomes" id="UP000656042">
    <property type="component" value="Unassembled WGS sequence"/>
</dbReference>
<keyword evidence="4" id="KW-1185">Reference proteome</keyword>
<reference evidence="3" key="1">
    <citation type="journal article" date="2014" name="Int. J. Syst. Evol. Microbiol.">
        <title>Complete genome sequence of Corynebacterium casei LMG S-19264T (=DSM 44701T), isolated from a smear-ripened cheese.</title>
        <authorList>
            <consortium name="US DOE Joint Genome Institute (JGI-PGF)"/>
            <person name="Walter F."/>
            <person name="Albersmeier A."/>
            <person name="Kalinowski J."/>
            <person name="Ruckert C."/>
        </authorList>
    </citation>
    <scope>NUCLEOTIDE SEQUENCE</scope>
    <source>
        <strain evidence="3">CGMCC 4.7299</strain>
    </source>
</reference>
<evidence type="ECO:0000256" key="1">
    <source>
        <dbReference type="ARBA" id="ARBA00023002"/>
    </source>
</evidence>
<dbReference type="InterPro" id="IPR050268">
    <property type="entry name" value="NADH-dep_flavin_reductase"/>
</dbReference>
<proteinExistence type="predicted"/>
<dbReference type="RefSeq" id="WP_189077926.1">
    <property type="nucleotide sequence ID" value="NZ_BMMX01000002.1"/>
</dbReference>
<feature type="domain" description="Flavin reductase like" evidence="2">
    <location>
        <begin position="39"/>
        <end position="179"/>
    </location>
</feature>
<reference evidence="3" key="2">
    <citation type="submission" date="2020-09" db="EMBL/GenBank/DDBJ databases">
        <authorList>
            <person name="Sun Q."/>
            <person name="Zhou Y."/>
        </authorList>
    </citation>
    <scope>NUCLEOTIDE SEQUENCE</scope>
    <source>
        <strain evidence="3">CGMCC 4.7299</strain>
    </source>
</reference>
<protein>
    <recommendedName>
        <fullName evidence="2">Flavin reductase like domain-containing protein</fullName>
    </recommendedName>
</protein>
<comment type="caution">
    <text evidence="3">The sequence shown here is derived from an EMBL/GenBank/DDBJ whole genome shotgun (WGS) entry which is preliminary data.</text>
</comment>
<evidence type="ECO:0000313" key="4">
    <source>
        <dbReference type="Proteomes" id="UP000656042"/>
    </source>
</evidence>
<dbReference type="Pfam" id="PF01613">
    <property type="entry name" value="Flavin_Reduct"/>
    <property type="match status" value="1"/>
</dbReference>
<keyword evidence="1" id="KW-0560">Oxidoreductase</keyword>
<dbReference type="SUPFAM" id="SSF50475">
    <property type="entry name" value="FMN-binding split barrel"/>
    <property type="match status" value="1"/>
</dbReference>
<gene>
    <name evidence="3" type="ORF">GCM10012284_10240</name>
</gene>
<dbReference type="GO" id="GO:0010181">
    <property type="term" value="F:FMN binding"/>
    <property type="evidence" value="ECO:0007669"/>
    <property type="project" value="InterPro"/>
</dbReference>
<dbReference type="InterPro" id="IPR002563">
    <property type="entry name" value="Flavin_Rdtase-like_dom"/>
</dbReference>
<organism evidence="3 4">
    <name type="scientific">Mangrovihabitans endophyticus</name>
    <dbReference type="NCBI Taxonomy" id="1751298"/>
    <lineage>
        <taxon>Bacteria</taxon>
        <taxon>Bacillati</taxon>
        <taxon>Actinomycetota</taxon>
        <taxon>Actinomycetes</taxon>
        <taxon>Micromonosporales</taxon>
        <taxon>Micromonosporaceae</taxon>
        <taxon>Mangrovihabitans</taxon>
    </lineage>
</organism>
<evidence type="ECO:0000313" key="3">
    <source>
        <dbReference type="EMBL" id="GGK78280.1"/>
    </source>
</evidence>